<dbReference type="AlphaFoldDB" id="A0AAV2MQ53"/>
<sequence>MGKEQDLLAAVKSGDLLLAHKLLARVKGNKAILSNFQKPPDVIVTSPRQARVTTSPDTIESSHELIYPSPSPRAPVLIRAYPSAGGTLALFTHISAAGGCPGSRDRALVAVTVAGFHQRATDKERTVFRQRWWGKLGATPHTCPGPSGCRGPRSGIISTSNAKEMVIIKPDLL</sequence>
<gene>
    <name evidence="1" type="ORF">KC01_LOCUS41189</name>
</gene>
<name>A0AAV2MQ53_KNICA</name>
<accession>A0AAV2MQ53</accession>
<proteinExistence type="predicted"/>
<reference evidence="1 2" key="1">
    <citation type="submission" date="2024-04" db="EMBL/GenBank/DDBJ databases">
        <authorList>
            <person name="Waldvogel A.-M."/>
            <person name="Schoenle A."/>
        </authorList>
    </citation>
    <scope>NUCLEOTIDE SEQUENCE [LARGE SCALE GENOMIC DNA]</scope>
</reference>
<dbReference type="EMBL" id="OZ035831">
    <property type="protein sequence ID" value="CAL1615196.1"/>
    <property type="molecule type" value="Genomic_DNA"/>
</dbReference>
<evidence type="ECO:0000313" key="1">
    <source>
        <dbReference type="EMBL" id="CAL1615196.1"/>
    </source>
</evidence>
<evidence type="ECO:0000313" key="2">
    <source>
        <dbReference type="Proteomes" id="UP001497482"/>
    </source>
</evidence>
<dbReference type="Proteomes" id="UP001497482">
    <property type="component" value="Chromosome 9"/>
</dbReference>
<protein>
    <submittedName>
        <fullName evidence="1">Uncharacterized protein</fullName>
    </submittedName>
</protein>
<keyword evidence="2" id="KW-1185">Reference proteome</keyword>
<organism evidence="1 2">
    <name type="scientific">Knipowitschia caucasica</name>
    <name type="common">Caucasian dwarf goby</name>
    <name type="synonym">Pomatoschistus caucasicus</name>
    <dbReference type="NCBI Taxonomy" id="637954"/>
    <lineage>
        <taxon>Eukaryota</taxon>
        <taxon>Metazoa</taxon>
        <taxon>Chordata</taxon>
        <taxon>Craniata</taxon>
        <taxon>Vertebrata</taxon>
        <taxon>Euteleostomi</taxon>
        <taxon>Actinopterygii</taxon>
        <taxon>Neopterygii</taxon>
        <taxon>Teleostei</taxon>
        <taxon>Neoteleostei</taxon>
        <taxon>Acanthomorphata</taxon>
        <taxon>Gobiaria</taxon>
        <taxon>Gobiiformes</taxon>
        <taxon>Gobioidei</taxon>
        <taxon>Gobiidae</taxon>
        <taxon>Gobiinae</taxon>
        <taxon>Knipowitschia</taxon>
    </lineage>
</organism>